<dbReference type="RefSeq" id="WP_095072083.1">
    <property type="nucleotide sequence ID" value="NZ_LT899436.1"/>
</dbReference>
<dbReference type="InterPro" id="IPR040853">
    <property type="entry name" value="RapA2_cadherin-like"/>
</dbReference>
<feature type="domain" description="Cadherin" evidence="2">
    <location>
        <begin position="487"/>
        <end position="577"/>
    </location>
</feature>
<gene>
    <name evidence="3" type="ORF">TJEJU_2236</name>
</gene>
<dbReference type="KEGG" id="tje:TJEJU_2236"/>
<proteinExistence type="predicted"/>
<dbReference type="InterPro" id="IPR013783">
    <property type="entry name" value="Ig-like_fold"/>
</dbReference>
<dbReference type="Pfam" id="PF17803">
    <property type="entry name" value="Cadherin_4"/>
    <property type="match status" value="2"/>
</dbReference>
<dbReference type="OrthoDB" id="9805017at2"/>
<dbReference type="Pfam" id="PF18962">
    <property type="entry name" value="Por_Secre_tail"/>
    <property type="match status" value="1"/>
</dbReference>
<dbReference type="PROSITE" id="PS50268">
    <property type="entry name" value="CADHERIN_2"/>
    <property type="match status" value="1"/>
</dbReference>
<dbReference type="Proteomes" id="UP000215214">
    <property type="component" value="Chromosome TJEJU"/>
</dbReference>
<sequence length="927" mass="103004">MKKKYLIFFIALIVNITNIFGQNITIEQQDMSSSFQSNVGQGQIFTVTKKSIINNIIVYSSENIGYNAYFKLVQGPNNRILHETEVFINPNPNETKINISETLILEPGVQYAYIICSSMNCDSGIIKTFKAGCSYPDGELYGNGYAISDLDDDVFDSNASFNHCDLSFIINLTNIIITDEDTPVSIPNPLDDIIGNYSFDSINSNIPSDRITVDNGILQVNSDNTFVFSPELNFNGRVSIPYVISDTNGLTKTSSIEIFVLAIEDIPEAIEDNYMVDEDNSLVLNPLLNDKDGDGDSLIITTINNERFIEGVISLDNGSISINEDNSILFVPSINFNGIVTIPYEITDNSGLTSFSNINISVNPVNDIPVANNDFIELSEGSSISLLGNNEMTILHNDTDVENNKLTTLLVSEPSYGSLILNTDGTFTYQHDGSDTTSDKFMYKIFDGDLESNVATVDIIINPINDNFPTSIILSNKNIQENIFKVIGEFSTVDLDLPNDNHSFELVSGTGDDDNSSFTINNNELLNNALFDYELQQVLSIRVKVTDGNNQSFEKVFQVEVINANDINIVTKKNNSFCSGNSGGTGSISIVDVSNTSGMLTYEWSAINGGIVPLEQINSQNLNGLPNGTYILSLSDAYHTYTESFDINLIPQYNELSICYVTSDDSEKTKNRIYLNNENNYNVAFYEILRESNVSNVYTVIGTIASNENSFLDDTSNNLSQPYNYKVRLIDNCGNVSTNSSNHKSILLQSNVAVDGSVNLNWSDYEGTNFSTYKIYRNKNQEGIQEIASVSSNINSFNDIDADTTNNSYEYYISVFVEGCFTETLNRSINITEIKSNYQSLGKTLSINDYHSELKLSSVYPNPAIESLNIRISNSIIFIKGEIYNTLGQKIMVIKEKEFSISEIPSSTYFIKIYTSKGIITRNFIKK</sequence>
<dbReference type="InterPro" id="IPR010221">
    <property type="entry name" value="VCBS_dom"/>
</dbReference>
<dbReference type="SUPFAM" id="SSF49313">
    <property type="entry name" value="Cadherin-like"/>
    <property type="match status" value="1"/>
</dbReference>
<dbReference type="NCBIfam" id="TIGR04183">
    <property type="entry name" value="Por_Secre_tail"/>
    <property type="match status" value="1"/>
</dbReference>
<dbReference type="InterPro" id="IPR026444">
    <property type="entry name" value="Secre_tail"/>
</dbReference>
<dbReference type="EMBL" id="LT899436">
    <property type="protein sequence ID" value="SNR15925.1"/>
    <property type="molecule type" value="Genomic_DNA"/>
</dbReference>
<name>A0A238UA24_9FLAO</name>
<dbReference type="NCBIfam" id="TIGR01965">
    <property type="entry name" value="VCBS_repeat"/>
    <property type="match status" value="1"/>
</dbReference>
<keyword evidence="1" id="KW-0732">Signal</keyword>
<dbReference type="Gene3D" id="2.60.40.10">
    <property type="entry name" value="Immunoglobulins"/>
    <property type="match status" value="1"/>
</dbReference>
<dbReference type="Gene3D" id="2.60.40.60">
    <property type="entry name" value="Cadherins"/>
    <property type="match status" value="1"/>
</dbReference>
<dbReference type="SMART" id="SM00112">
    <property type="entry name" value="CA"/>
    <property type="match status" value="1"/>
</dbReference>
<accession>A0A238UA24</accession>
<dbReference type="InterPro" id="IPR002126">
    <property type="entry name" value="Cadherin-like_dom"/>
</dbReference>
<organism evidence="3 4">
    <name type="scientific">Tenacibaculum jejuense</name>
    <dbReference type="NCBI Taxonomy" id="584609"/>
    <lineage>
        <taxon>Bacteria</taxon>
        <taxon>Pseudomonadati</taxon>
        <taxon>Bacteroidota</taxon>
        <taxon>Flavobacteriia</taxon>
        <taxon>Flavobacteriales</taxon>
        <taxon>Flavobacteriaceae</taxon>
        <taxon>Tenacibaculum</taxon>
    </lineage>
</organism>
<dbReference type="NCBIfam" id="NF012211">
    <property type="entry name" value="tand_rpt_95"/>
    <property type="match status" value="3"/>
</dbReference>
<dbReference type="GO" id="GO:0005509">
    <property type="term" value="F:calcium ion binding"/>
    <property type="evidence" value="ECO:0007669"/>
    <property type="project" value="InterPro"/>
</dbReference>
<evidence type="ECO:0000313" key="3">
    <source>
        <dbReference type="EMBL" id="SNR15925.1"/>
    </source>
</evidence>
<evidence type="ECO:0000313" key="4">
    <source>
        <dbReference type="Proteomes" id="UP000215214"/>
    </source>
</evidence>
<evidence type="ECO:0000259" key="2">
    <source>
        <dbReference type="PROSITE" id="PS50268"/>
    </source>
</evidence>
<evidence type="ECO:0000256" key="1">
    <source>
        <dbReference type="ARBA" id="ARBA00022729"/>
    </source>
</evidence>
<protein>
    <recommendedName>
        <fullName evidence="2">Cadherin domain-containing protein</fullName>
    </recommendedName>
</protein>
<dbReference type="GO" id="GO:0007156">
    <property type="term" value="P:homophilic cell adhesion via plasma membrane adhesion molecules"/>
    <property type="evidence" value="ECO:0007669"/>
    <property type="project" value="InterPro"/>
</dbReference>
<dbReference type="AlphaFoldDB" id="A0A238UA24"/>
<dbReference type="InterPro" id="IPR015919">
    <property type="entry name" value="Cadherin-like_sf"/>
</dbReference>
<reference evidence="3 4" key="1">
    <citation type="submission" date="2017-07" db="EMBL/GenBank/DDBJ databases">
        <authorList>
            <person name="Sun Z.S."/>
            <person name="Albrecht U."/>
            <person name="Echele G."/>
            <person name="Lee C.C."/>
        </authorList>
    </citation>
    <scope>NUCLEOTIDE SEQUENCE [LARGE SCALE GENOMIC DNA]</scope>
    <source>
        <strain evidence="4">type strain: KCTC 22618</strain>
    </source>
</reference>
<dbReference type="GO" id="GO:0016020">
    <property type="term" value="C:membrane"/>
    <property type="evidence" value="ECO:0007669"/>
    <property type="project" value="InterPro"/>
</dbReference>
<keyword evidence="4" id="KW-1185">Reference proteome</keyword>
<dbReference type="CDD" id="cd11304">
    <property type="entry name" value="Cadherin_repeat"/>
    <property type="match status" value="1"/>
</dbReference>